<dbReference type="EMBL" id="JAWRVE010000059">
    <property type="protein sequence ID" value="KAL1865909.1"/>
    <property type="molecule type" value="Genomic_DNA"/>
</dbReference>
<accession>A0ABR3WQS3</accession>
<protein>
    <submittedName>
        <fullName evidence="1">Uncharacterized protein</fullName>
    </submittedName>
</protein>
<keyword evidence="2" id="KW-1185">Reference proteome</keyword>
<evidence type="ECO:0000313" key="1">
    <source>
        <dbReference type="EMBL" id="KAL1865909.1"/>
    </source>
</evidence>
<evidence type="ECO:0000313" key="2">
    <source>
        <dbReference type="Proteomes" id="UP001583177"/>
    </source>
</evidence>
<name>A0ABR3WQS3_9PEZI</name>
<comment type="caution">
    <text evidence="1">The sequence shown here is derived from an EMBL/GenBank/DDBJ whole genome shotgun (WGS) entry which is preliminary data.</text>
</comment>
<organism evidence="1 2">
    <name type="scientific">Diaporthe australafricana</name>
    <dbReference type="NCBI Taxonomy" id="127596"/>
    <lineage>
        <taxon>Eukaryota</taxon>
        <taxon>Fungi</taxon>
        <taxon>Dikarya</taxon>
        <taxon>Ascomycota</taxon>
        <taxon>Pezizomycotina</taxon>
        <taxon>Sordariomycetes</taxon>
        <taxon>Sordariomycetidae</taxon>
        <taxon>Diaporthales</taxon>
        <taxon>Diaporthaceae</taxon>
        <taxon>Diaporthe</taxon>
    </lineage>
</organism>
<reference evidence="1 2" key="1">
    <citation type="journal article" date="2024" name="IMA Fungus">
        <title>IMA Genome - F19 : A genome assembly and annotation guide to empower mycologists, including annotated draft genome sequences of Ceratocystis pirilliformis, Diaporthe australafricana, Fusarium ophioides, Paecilomyces lecythidis, and Sporothrix stenoceras.</title>
        <authorList>
            <person name="Aylward J."/>
            <person name="Wilson A.M."/>
            <person name="Visagie C.M."/>
            <person name="Spraker J."/>
            <person name="Barnes I."/>
            <person name="Buitendag C."/>
            <person name="Ceriani C."/>
            <person name="Del Mar Angel L."/>
            <person name="du Plessis D."/>
            <person name="Fuchs T."/>
            <person name="Gasser K."/>
            <person name="Kramer D."/>
            <person name="Li W."/>
            <person name="Munsamy K."/>
            <person name="Piso A."/>
            <person name="Price J.L."/>
            <person name="Sonnekus B."/>
            <person name="Thomas C."/>
            <person name="van der Nest A."/>
            <person name="van Dijk A."/>
            <person name="van Heerden A."/>
            <person name="van Vuuren N."/>
            <person name="Yilmaz N."/>
            <person name="Duong T.A."/>
            <person name="van der Merwe N.A."/>
            <person name="Wingfield M.J."/>
            <person name="Wingfield B.D."/>
        </authorList>
    </citation>
    <scope>NUCLEOTIDE SEQUENCE [LARGE SCALE GENOMIC DNA]</scope>
    <source>
        <strain evidence="1 2">CMW 18300</strain>
    </source>
</reference>
<sequence>MNNAERSKKLRNIIKKTAPEIFEALKPLNERYDRLRFQILHYDDVAKNFPRLADAEALIENQLVVLASKKDLVEATASMCEPEGNILYLLTILRGIIAELQSDAHIKKQNLQEWGDIYSAMQSLEDHKEEVQREDLTLREQIRVVRDKEAGQEDRLQIA</sequence>
<dbReference type="Proteomes" id="UP001583177">
    <property type="component" value="Unassembled WGS sequence"/>
</dbReference>
<gene>
    <name evidence="1" type="ORF">Daus18300_007021</name>
</gene>
<proteinExistence type="predicted"/>